<evidence type="ECO:0000256" key="3">
    <source>
        <dbReference type="ARBA" id="ARBA00022786"/>
    </source>
</evidence>
<dbReference type="InterPro" id="IPR007742">
    <property type="entry name" value="NosD_dom"/>
</dbReference>
<evidence type="ECO:0000313" key="5">
    <source>
        <dbReference type="EMBL" id="MDR7664550.1"/>
    </source>
</evidence>
<keyword evidence="6" id="KW-1185">Reference proteome</keyword>
<sequence>MDNSTSGDIITIKPGTYTENIKVTKNGITIRSESGNPEDTIIKARSPSANVLLLRADNITINGFQITGATESGYSGICLSSCNNCTIDNNNLSDNSYGIYVLSSKEDTISNNTATNNGEYGIVLGSSTNNTLSGNTASNNSRGVHIGNSDSNTLSGNTVRNNSVYGLYICPRSDRDLIFNNYFNNTNMTIKNGIENVYNTTITAGTNIVGGPYIGGNFWAKPDGTGFSETAMDNDWDGISDYAYNNITNSVYSDYLPLVASK</sequence>
<dbReference type="SUPFAM" id="SSF51126">
    <property type="entry name" value="Pectin lyase-like"/>
    <property type="match status" value="1"/>
</dbReference>
<feature type="domain" description="Periplasmic copper-binding protein NosD beta helix" evidence="4">
    <location>
        <begin position="2"/>
        <end position="224"/>
    </location>
</feature>
<dbReference type="InterPro" id="IPR051550">
    <property type="entry name" value="SCF-Subunits/Alg-Epimerases"/>
</dbReference>
<proteinExistence type="predicted"/>
<dbReference type="PANTHER" id="PTHR22990">
    <property type="entry name" value="F-BOX ONLY PROTEIN"/>
    <property type="match status" value="1"/>
</dbReference>
<dbReference type="SMART" id="SM00710">
    <property type="entry name" value="PbH1"/>
    <property type="match status" value="5"/>
</dbReference>
<gene>
    <name evidence="5" type="ORF">RG963_01875</name>
</gene>
<evidence type="ECO:0000313" key="6">
    <source>
        <dbReference type="Proteomes" id="UP001246244"/>
    </source>
</evidence>
<protein>
    <submittedName>
        <fullName evidence="5">NosD domain-containing protein</fullName>
    </submittedName>
</protein>
<keyword evidence="3" id="KW-0833">Ubl conjugation pathway</keyword>
<evidence type="ECO:0000256" key="2">
    <source>
        <dbReference type="ARBA" id="ARBA00022737"/>
    </source>
</evidence>
<dbReference type="InterPro" id="IPR011050">
    <property type="entry name" value="Pectin_lyase_fold/virulence"/>
</dbReference>
<dbReference type="InterPro" id="IPR012334">
    <property type="entry name" value="Pectin_lyas_fold"/>
</dbReference>
<comment type="pathway">
    <text evidence="1">Protein modification; protein ubiquitination.</text>
</comment>
<dbReference type="RefSeq" id="WP_310574574.1">
    <property type="nucleotide sequence ID" value="NZ_JAVKPK010000004.1"/>
</dbReference>
<reference evidence="6" key="1">
    <citation type="submission" date="2023-07" db="EMBL/GenBank/DDBJ databases">
        <title>Whole-genome sequencing of a new Methanosarcina sp. Z-7115.</title>
        <authorList>
            <person name="Zhilina T.N."/>
            <person name="Merkel A.Y."/>
        </authorList>
    </citation>
    <scope>NUCLEOTIDE SEQUENCE [LARGE SCALE GENOMIC DNA]</scope>
    <source>
        <strain evidence="6">Z-7115</strain>
    </source>
</reference>
<dbReference type="PANTHER" id="PTHR22990:SF15">
    <property type="entry name" value="F-BOX ONLY PROTEIN 10"/>
    <property type="match status" value="1"/>
</dbReference>
<evidence type="ECO:0000256" key="1">
    <source>
        <dbReference type="ARBA" id="ARBA00004906"/>
    </source>
</evidence>
<dbReference type="InterPro" id="IPR022441">
    <property type="entry name" value="Para_beta_helix_rpt-2"/>
</dbReference>
<dbReference type="NCBIfam" id="TIGR03804">
    <property type="entry name" value="para_beta_helix"/>
    <property type="match status" value="4"/>
</dbReference>
<dbReference type="Pfam" id="PF05048">
    <property type="entry name" value="NosD"/>
    <property type="match status" value="1"/>
</dbReference>
<dbReference type="Gene3D" id="2.160.20.10">
    <property type="entry name" value="Single-stranded right-handed beta-helix, Pectin lyase-like"/>
    <property type="match status" value="1"/>
</dbReference>
<dbReference type="InterPro" id="IPR006626">
    <property type="entry name" value="PbH1"/>
</dbReference>
<dbReference type="EMBL" id="JAVKPK010000004">
    <property type="protein sequence ID" value="MDR7664550.1"/>
    <property type="molecule type" value="Genomic_DNA"/>
</dbReference>
<keyword evidence="2" id="KW-0677">Repeat</keyword>
<evidence type="ECO:0000259" key="4">
    <source>
        <dbReference type="Pfam" id="PF05048"/>
    </source>
</evidence>
<comment type="caution">
    <text evidence="5">The sequence shown here is derived from an EMBL/GenBank/DDBJ whole genome shotgun (WGS) entry which is preliminary data.</text>
</comment>
<accession>A0ABU2CXT9</accession>
<dbReference type="Proteomes" id="UP001246244">
    <property type="component" value="Unassembled WGS sequence"/>
</dbReference>
<name>A0ABU2CXT9_9EURY</name>
<organism evidence="5 6">
    <name type="scientific">Methanosarcina baikalica</name>
    <dbReference type="NCBI Taxonomy" id="3073890"/>
    <lineage>
        <taxon>Archaea</taxon>
        <taxon>Methanobacteriati</taxon>
        <taxon>Methanobacteriota</taxon>
        <taxon>Stenosarchaea group</taxon>
        <taxon>Methanomicrobia</taxon>
        <taxon>Methanosarcinales</taxon>
        <taxon>Methanosarcinaceae</taxon>
        <taxon>Methanosarcina</taxon>
    </lineage>
</organism>